<dbReference type="InterPro" id="IPR001138">
    <property type="entry name" value="Zn2Cys6_DnaBD"/>
</dbReference>
<dbReference type="PROSITE" id="PS50048">
    <property type="entry name" value="ZN2_CY6_FUNGAL_2"/>
    <property type="match status" value="1"/>
</dbReference>
<dbReference type="Pfam" id="PF04082">
    <property type="entry name" value="Fungal_trans"/>
    <property type="match status" value="1"/>
</dbReference>
<dbReference type="SUPFAM" id="SSF57701">
    <property type="entry name" value="Zn2/Cys6 DNA-binding domain"/>
    <property type="match status" value="1"/>
</dbReference>
<feature type="region of interest" description="Disordered" evidence="6">
    <location>
        <begin position="841"/>
        <end position="865"/>
    </location>
</feature>
<evidence type="ECO:0000256" key="2">
    <source>
        <dbReference type="ARBA" id="ARBA00023015"/>
    </source>
</evidence>
<dbReference type="PANTHER" id="PTHR47425">
    <property type="entry name" value="FARB-RELATED"/>
    <property type="match status" value="1"/>
</dbReference>
<dbReference type="GO" id="GO:0000981">
    <property type="term" value="F:DNA-binding transcription factor activity, RNA polymerase II-specific"/>
    <property type="evidence" value="ECO:0007669"/>
    <property type="project" value="InterPro"/>
</dbReference>
<reference evidence="9" key="1">
    <citation type="journal article" date="2017" name="Genome Biol.">
        <title>Comparative genomics reveals high biological diversity and specific adaptations in the industrially and medically important fungal genus Aspergillus.</title>
        <authorList>
            <person name="de Vries R.P."/>
            <person name="Riley R."/>
            <person name="Wiebenga A."/>
            <person name="Aguilar-Osorio G."/>
            <person name="Amillis S."/>
            <person name="Uchima C.A."/>
            <person name="Anderluh G."/>
            <person name="Asadollahi M."/>
            <person name="Askin M."/>
            <person name="Barry K."/>
            <person name="Battaglia E."/>
            <person name="Bayram O."/>
            <person name="Benocci T."/>
            <person name="Braus-Stromeyer S.A."/>
            <person name="Caldana C."/>
            <person name="Canovas D."/>
            <person name="Cerqueira G.C."/>
            <person name="Chen F."/>
            <person name="Chen W."/>
            <person name="Choi C."/>
            <person name="Clum A."/>
            <person name="Dos Santos R.A."/>
            <person name="Damasio A.R."/>
            <person name="Diallinas G."/>
            <person name="Emri T."/>
            <person name="Fekete E."/>
            <person name="Flipphi M."/>
            <person name="Freyberg S."/>
            <person name="Gallo A."/>
            <person name="Gournas C."/>
            <person name="Habgood R."/>
            <person name="Hainaut M."/>
            <person name="Harispe M.L."/>
            <person name="Henrissat B."/>
            <person name="Hilden K.S."/>
            <person name="Hope R."/>
            <person name="Hossain A."/>
            <person name="Karabika E."/>
            <person name="Karaffa L."/>
            <person name="Karanyi Z."/>
            <person name="Krasevec N."/>
            <person name="Kuo A."/>
            <person name="Kusch H."/>
            <person name="LaButti K."/>
            <person name="Lagendijk E.L."/>
            <person name="Lapidus A."/>
            <person name="Levasseur A."/>
            <person name="Lindquist E."/>
            <person name="Lipzen A."/>
            <person name="Logrieco A.F."/>
            <person name="MacCabe A."/>
            <person name="Maekelae M.R."/>
            <person name="Malavazi I."/>
            <person name="Melin P."/>
            <person name="Meyer V."/>
            <person name="Mielnichuk N."/>
            <person name="Miskei M."/>
            <person name="Molnar A.P."/>
            <person name="Mule G."/>
            <person name="Ngan C.Y."/>
            <person name="Orejas M."/>
            <person name="Orosz E."/>
            <person name="Ouedraogo J.P."/>
            <person name="Overkamp K.M."/>
            <person name="Park H.-S."/>
            <person name="Perrone G."/>
            <person name="Piumi F."/>
            <person name="Punt P.J."/>
            <person name="Ram A.F."/>
            <person name="Ramon A."/>
            <person name="Rauscher S."/>
            <person name="Record E."/>
            <person name="Riano-Pachon D.M."/>
            <person name="Robert V."/>
            <person name="Roehrig J."/>
            <person name="Ruller R."/>
            <person name="Salamov A."/>
            <person name="Salih N.S."/>
            <person name="Samson R.A."/>
            <person name="Sandor E."/>
            <person name="Sanguinetti M."/>
            <person name="Schuetze T."/>
            <person name="Sepcic K."/>
            <person name="Shelest E."/>
            <person name="Sherlock G."/>
            <person name="Sophianopoulou V."/>
            <person name="Squina F.M."/>
            <person name="Sun H."/>
            <person name="Susca A."/>
            <person name="Todd R.B."/>
            <person name="Tsang A."/>
            <person name="Unkles S.E."/>
            <person name="van de Wiele N."/>
            <person name="van Rossen-Uffink D."/>
            <person name="Oliveira J.V."/>
            <person name="Vesth T.C."/>
            <person name="Visser J."/>
            <person name="Yu J.-H."/>
            <person name="Zhou M."/>
            <person name="Andersen M.R."/>
            <person name="Archer D.B."/>
            <person name="Baker S.E."/>
            <person name="Benoit I."/>
            <person name="Brakhage A.A."/>
            <person name="Braus G.H."/>
            <person name="Fischer R."/>
            <person name="Frisvad J.C."/>
            <person name="Goldman G.H."/>
            <person name="Houbraken J."/>
            <person name="Oakley B."/>
            <person name="Pocsi I."/>
            <person name="Scazzocchio C."/>
            <person name="Seiboth B."/>
            <person name="vanKuyk P.A."/>
            <person name="Wortman J."/>
            <person name="Dyer P.S."/>
            <person name="Grigoriev I.V."/>
        </authorList>
    </citation>
    <scope>NUCLEOTIDE SEQUENCE [LARGE SCALE GENOMIC DNA]</scope>
    <source>
        <strain evidence="9">CBS 593.65</strain>
    </source>
</reference>
<feature type="domain" description="Zn(2)-C6 fungal-type" evidence="7">
    <location>
        <begin position="12"/>
        <end position="45"/>
    </location>
</feature>
<dbReference type="PROSITE" id="PS00463">
    <property type="entry name" value="ZN2_CY6_FUNGAL_1"/>
    <property type="match status" value="1"/>
</dbReference>
<dbReference type="CDD" id="cd00067">
    <property type="entry name" value="GAL4"/>
    <property type="match status" value="1"/>
</dbReference>
<evidence type="ECO:0000313" key="8">
    <source>
        <dbReference type="EMBL" id="OJJ63008.1"/>
    </source>
</evidence>
<dbReference type="SMART" id="SM00066">
    <property type="entry name" value="GAL4"/>
    <property type="match status" value="1"/>
</dbReference>
<dbReference type="STRING" id="1036612.A0A1L9TUI2"/>
<dbReference type="VEuPathDB" id="FungiDB:ASPSYDRAFT_1168809"/>
<keyword evidence="3" id="KW-0238">DNA-binding</keyword>
<evidence type="ECO:0000256" key="5">
    <source>
        <dbReference type="ARBA" id="ARBA00023242"/>
    </source>
</evidence>
<evidence type="ECO:0000256" key="1">
    <source>
        <dbReference type="ARBA" id="ARBA00022723"/>
    </source>
</evidence>
<name>A0A1L9TUI2_9EURO</name>
<dbReference type="CDD" id="cd12148">
    <property type="entry name" value="fungal_TF_MHR"/>
    <property type="match status" value="1"/>
</dbReference>
<keyword evidence="2" id="KW-0805">Transcription regulation</keyword>
<keyword evidence="9" id="KW-1185">Reference proteome</keyword>
<dbReference type="GO" id="GO:0008270">
    <property type="term" value="F:zinc ion binding"/>
    <property type="evidence" value="ECO:0007669"/>
    <property type="project" value="InterPro"/>
</dbReference>
<dbReference type="RefSeq" id="XP_040706814.1">
    <property type="nucleotide sequence ID" value="XM_040840217.1"/>
</dbReference>
<dbReference type="OrthoDB" id="5041285at2759"/>
<sequence length="865" mass="96590">MFSHQGRRASRACVSCHQRKLRCDASFRGCPCTRCLQDGKDTCTLREKLPRFAIILRYPTTGLANYWSSSRNVYQNTLTSPLTADDRQGLETDGKKPAVLPCDSLYATEDRTRGASPPGSVEFSRYSFLELNNIKALDKEDVAYIRSKGCFSVPDQPVLEEFINQFFLHIQPETPVLDEARFWRLYLQSDSGATSSEQKISLFVFHAMLFRAVSYVSLESINRCGFSDKETARASFYKRAKLLFDLRAENSPLNKAQGAVLLSHQVSPDDPQTGSLWLVYATQNTVILGQQPVSFAGDLQDSMKKRLWWSILLRDRCLCLGLRRRTQIASKHFNAETNYLEEADFADEIANSNVYDKDSKKILFETLQHQCRLAVLVTDMATFMFTTNGVSSPSLSFKAFQSHRCEIKRLRNELLQWERRFTPPQALPSGSALPRSVTTFIKVTYMYYYAAQSNLSHYEALIVESHSDFAGKSYSSQLLECGTFLKDAVASLTETMEYFSDCRNVENIPLCTLAFVATPLVNAALDAKLARSYEEMAARGRHVDLLADIYRRLALIYNVTNYVAVGTNQILKLVYSLSQELLLRDDQSHASTVRSAKGAPNMGINVNINPTNRIANWVDVFVSYPRAYLLISTSVDYSLSVGRLPHDNDIPDSLRNILPDTPKITLPWMTKTELINPTNAAGPDFWCPSYCAPARPLSIIRPQTDGLALPSSTGGSMVGTCKPPLQLQTMPGTLWQDGSGYDSMYNYQTTPVTFEQGPINLDFLNPMAPTPVPFFQPSASQPLGYGQYGQIGAIPTPVMGNEIGGSGDLEQVYMTDDDSITPNLWVLDYYNETASNGPSMLYSLAYPPPPHNPTDDHTQSSGSSV</sequence>
<dbReference type="AlphaFoldDB" id="A0A1L9TUI2"/>
<evidence type="ECO:0000259" key="7">
    <source>
        <dbReference type="PROSITE" id="PS50048"/>
    </source>
</evidence>
<dbReference type="PANTHER" id="PTHR47425:SF2">
    <property type="entry name" value="FARB-RELATED"/>
    <property type="match status" value="1"/>
</dbReference>
<proteinExistence type="predicted"/>
<keyword evidence="4" id="KW-0804">Transcription</keyword>
<dbReference type="GO" id="GO:0003677">
    <property type="term" value="F:DNA binding"/>
    <property type="evidence" value="ECO:0007669"/>
    <property type="project" value="UniProtKB-KW"/>
</dbReference>
<gene>
    <name evidence="8" type="ORF">ASPSYDRAFT_1168809</name>
</gene>
<dbReference type="GO" id="GO:0006351">
    <property type="term" value="P:DNA-templated transcription"/>
    <property type="evidence" value="ECO:0007669"/>
    <property type="project" value="InterPro"/>
</dbReference>
<evidence type="ECO:0000313" key="9">
    <source>
        <dbReference type="Proteomes" id="UP000184356"/>
    </source>
</evidence>
<dbReference type="Proteomes" id="UP000184356">
    <property type="component" value="Unassembled WGS sequence"/>
</dbReference>
<evidence type="ECO:0000256" key="4">
    <source>
        <dbReference type="ARBA" id="ARBA00023163"/>
    </source>
</evidence>
<dbReference type="InterPro" id="IPR052761">
    <property type="entry name" value="Fungal_Detox/Toxin_TFs"/>
</dbReference>
<dbReference type="Gene3D" id="4.10.240.10">
    <property type="entry name" value="Zn(2)-C6 fungal-type DNA-binding domain"/>
    <property type="match status" value="1"/>
</dbReference>
<protein>
    <recommendedName>
        <fullName evidence="7">Zn(2)-C6 fungal-type domain-containing protein</fullName>
    </recommendedName>
</protein>
<dbReference type="GeneID" id="63756290"/>
<evidence type="ECO:0000256" key="3">
    <source>
        <dbReference type="ARBA" id="ARBA00023125"/>
    </source>
</evidence>
<organism evidence="8 9">
    <name type="scientific">Aspergillus sydowii CBS 593.65</name>
    <dbReference type="NCBI Taxonomy" id="1036612"/>
    <lineage>
        <taxon>Eukaryota</taxon>
        <taxon>Fungi</taxon>
        <taxon>Dikarya</taxon>
        <taxon>Ascomycota</taxon>
        <taxon>Pezizomycotina</taxon>
        <taxon>Eurotiomycetes</taxon>
        <taxon>Eurotiomycetidae</taxon>
        <taxon>Eurotiales</taxon>
        <taxon>Aspergillaceae</taxon>
        <taxon>Aspergillus</taxon>
        <taxon>Aspergillus subgen. Nidulantes</taxon>
    </lineage>
</organism>
<accession>A0A1L9TUI2</accession>
<dbReference type="InterPro" id="IPR036864">
    <property type="entry name" value="Zn2-C6_fun-type_DNA-bd_sf"/>
</dbReference>
<evidence type="ECO:0000256" key="6">
    <source>
        <dbReference type="SAM" id="MobiDB-lite"/>
    </source>
</evidence>
<dbReference type="EMBL" id="KV878583">
    <property type="protein sequence ID" value="OJJ63008.1"/>
    <property type="molecule type" value="Genomic_DNA"/>
</dbReference>
<keyword evidence="5" id="KW-0539">Nucleus</keyword>
<dbReference type="InterPro" id="IPR007219">
    <property type="entry name" value="XnlR_reg_dom"/>
</dbReference>
<keyword evidence="1" id="KW-0479">Metal-binding</keyword>
<dbReference type="Pfam" id="PF00172">
    <property type="entry name" value="Zn_clus"/>
    <property type="match status" value="1"/>
</dbReference>